<proteinExistence type="predicted"/>
<dbReference type="PANTHER" id="PTHR35095">
    <property type="entry name" value="OS05G0143300 PROTEIN"/>
    <property type="match status" value="1"/>
</dbReference>
<dbReference type="AlphaFoldDB" id="A0A7J8RVL9"/>
<dbReference type="PANTHER" id="PTHR35095:SF1">
    <property type="entry name" value="OS05G0143300 PROTEIN"/>
    <property type="match status" value="1"/>
</dbReference>
<dbReference type="EMBL" id="JABFAC010000007">
    <property type="protein sequence ID" value="MBA0617620.1"/>
    <property type="molecule type" value="Genomic_DNA"/>
</dbReference>
<evidence type="ECO:0000313" key="2">
    <source>
        <dbReference type="EMBL" id="MBA0617620.1"/>
    </source>
</evidence>
<protein>
    <submittedName>
        <fullName evidence="2">Uncharacterized protein</fullName>
    </submittedName>
</protein>
<dbReference type="Proteomes" id="UP000593561">
    <property type="component" value="Unassembled WGS sequence"/>
</dbReference>
<accession>A0A7J8RVL9</accession>
<gene>
    <name evidence="2" type="ORF">Godav_027047</name>
</gene>
<evidence type="ECO:0000256" key="1">
    <source>
        <dbReference type="SAM" id="MobiDB-lite"/>
    </source>
</evidence>
<organism evidence="2 3">
    <name type="scientific">Gossypium davidsonii</name>
    <name type="common">Davidson's cotton</name>
    <name type="synonym">Gossypium klotzschianum subsp. davidsonii</name>
    <dbReference type="NCBI Taxonomy" id="34287"/>
    <lineage>
        <taxon>Eukaryota</taxon>
        <taxon>Viridiplantae</taxon>
        <taxon>Streptophyta</taxon>
        <taxon>Embryophyta</taxon>
        <taxon>Tracheophyta</taxon>
        <taxon>Spermatophyta</taxon>
        <taxon>Magnoliopsida</taxon>
        <taxon>eudicotyledons</taxon>
        <taxon>Gunneridae</taxon>
        <taxon>Pentapetalae</taxon>
        <taxon>rosids</taxon>
        <taxon>malvids</taxon>
        <taxon>Malvales</taxon>
        <taxon>Malvaceae</taxon>
        <taxon>Malvoideae</taxon>
        <taxon>Gossypium</taxon>
    </lineage>
</organism>
<name>A0A7J8RVL9_GOSDV</name>
<comment type="caution">
    <text evidence="2">The sequence shown here is derived from an EMBL/GenBank/DDBJ whole genome shotgun (WGS) entry which is preliminary data.</text>
</comment>
<feature type="region of interest" description="Disordered" evidence="1">
    <location>
        <begin position="299"/>
        <end position="328"/>
    </location>
</feature>
<sequence length="474" mass="52807">MVKLCLMASHGYAPSPGLVFHQEKGVSRMIKECQTLLPSKAMKHDMVQTAPFDLKCNGIKELPKPVTLLCEPKLIVDVDPKAQKPMVIDKPEVVYWNLDVNSNLCYDSLLQSHPLKRVTRSTKISYGIDMKGDSWRDIKVLAARSVAHLDTALFGSGIAEKCTRHEKLLKFLVSGSKDVDKGELDLSLLSDLIEPLMFGVHQQPYASLIYPSSEFDDQKPLPDIVGEMVQDSKLIVNSDGLVVLTSSGTEMKDILSIVAEFHLSSNSTKWRRQSGLVPFFNRTRSKKVHASTSLAPQYEVASVAPPKSPEKIKPKPSQKRKTSKKSTRERNLYKANYFHACESLLSLMVNKHRHGKMSILPLKKSGPELPQLLTQFSAGIAGTGLAVVFSVFCKVAYARAPLCTSNLFSTSLGFGLVWLSWAVNRLRDTIVHISKNTGKLDMKEKEMIKRVEKSVDDIYFRAATLMAAAMLRFV</sequence>
<reference evidence="2 3" key="1">
    <citation type="journal article" date="2019" name="Genome Biol. Evol.">
        <title>Insights into the evolution of the New World diploid cottons (Gossypium, subgenus Houzingenia) based on genome sequencing.</title>
        <authorList>
            <person name="Grover C.E."/>
            <person name="Arick M.A. 2nd"/>
            <person name="Thrash A."/>
            <person name="Conover J.L."/>
            <person name="Sanders W.S."/>
            <person name="Peterson D.G."/>
            <person name="Frelichowski J.E."/>
            <person name="Scheffler J.A."/>
            <person name="Scheffler B.E."/>
            <person name="Wendel J.F."/>
        </authorList>
    </citation>
    <scope>NUCLEOTIDE SEQUENCE [LARGE SCALE GENOMIC DNA]</scope>
    <source>
        <strain evidence="2">27</strain>
        <tissue evidence="2">Leaf</tissue>
    </source>
</reference>
<feature type="compositionally biased region" description="Basic residues" evidence="1">
    <location>
        <begin position="314"/>
        <end position="325"/>
    </location>
</feature>
<keyword evidence="3" id="KW-1185">Reference proteome</keyword>
<evidence type="ECO:0000313" key="3">
    <source>
        <dbReference type="Proteomes" id="UP000593561"/>
    </source>
</evidence>